<dbReference type="InterPro" id="IPR000701">
    <property type="entry name" value="SuccDH_FuR_B_TM-su"/>
</dbReference>
<gene>
    <name evidence="11" type="ORF">AAH949_02780</name>
</gene>
<feature type="transmembrane region" description="Helical" evidence="10">
    <location>
        <begin position="124"/>
        <end position="148"/>
    </location>
</feature>
<dbReference type="Pfam" id="PF01127">
    <property type="entry name" value="Sdh_cyt"/>
    <property type="match status" value="1"/>
</dbReference>
<evidence type="ECO:0000256" key="5">
    <source>
        <dbReference type="ARBA" id="ARBA00022989"/>
    </source>
</evidence>
<evidence type="ECO:0000256" key="4">
    <source>
        <dbReference type="ARBA" id="ARBA00022723"/>
    </source>
</evidence>
<keyword evidence="5 10" id="KW-1133">Transmembrane helix</keyword>
<evidence type="ECO:0000256" key="2">
    <source>
        <dbReference type="ARBA" id="ARBA00022617"/>
    </source>
</evidence>
<dbReference type="CDD" id="cd00581">
    <property type="entry name" value="QFR_TypeB_TM"/>
    <property type="match status" value="1"/>
</dbReference>
<dbReference type="AlphaFoldDB" id="A0AAU7EAL3"/>
<comment type="function">
    <text evidence="8">The fumarate reductase enzyme complex is required for fumarate respiration. This subunit anchors the complex in the membrane and binds a diheme cytochrome b.</text>
</comment>
<reference evidence="11" key="1">
    <citation type="submission" date="2024-05" db="EMBL/GenBank/DDBJ databases">
        <title>Campylobacter coli isolated from environmental waters in Slovenia.</title>
        <authorList>
            <person name="Zautner A.E."/>
            <person name="Bunk B."/>
            <person name="Riedel T."/>
            <person name="Sproeer C."/>
        </authorList>
    </citation>
    <scope>NUCLEOTIDE SEQUENCE</scope>
    <source>
        <strain evidence="11">CCS1377</strain>
    </source>
</reference>
<dbReference type="SUPFAM" id="SSF81343">
    <property type="entry name" value="Fumarate reductase respiratory complex transmembrane subunits"/>
    <property type="match status" value="1"/>
</dbReference>
<accession>A0AAU7EAL3</accession>
<feature type="transmembrane region" description="Helical" evidence="10">
    <location>
        <begin position="26"/>
        <end position="51"/>
    </location>
</feature>
<keyword evidence="7 8" id="KW-0472">Membrane</keyword>
<dbReference type="RefSeq" id="WP_134238439.1">
    <property type="nucleotide sequence ID" value="NZ_CP155620.1"/>
</dbReference>
<name>A0AAU7EAL3_9BACT</name>
<keyword evidence="8" id="KW-0249">Electron transport</keyword>
<evidence type="ECO:0000256" key="7">
    <source>
        <dbReference type="ARBA" id="ARBA00023136"/>
    </source>
</evidence>
<feature type="binding site" description="axial binding residue" evidence="9">
    <location>
        <position position="92"/>
    </location>
    <ligand>
        <name>heme b</name>
        <dbReference type="ChEBI" id="CHEBI:60344"/>
        <label>bD</label>
    </ligand>
    <ligandPart>
        <name>Fe</name>
        <dbReference type="ChEBI" id="CHEBI:18248"/>
    </ligandPart>
</feature>
<feature type="binding site" description="axial binding residue" evidence="9">
    <location>
        <position position="142"/>
    </location>
    <ligand>
        <name>heme b</name>
        <dbReference type="ChEBI" id="CHEBI:60344"/>
        <label>bD</label>
    </ligand>
    <ligandPart>
        <name>Fe</name>
        <dbReference type="ChEBI" id="CHEBI:18248"/>
    </ligandPart>
</feature>
<evidence type="ECO:0000256" key="1">
    <source>
        <dbReference type="ARBA" id="ARBA00004370"/>
    </source>
</evidence>
<dbReference type="GO" id="GO:0006099">
    <property type="term" value="P:tricarboxylic acid cycle"/>
    <property type="evidence" value="ECO:0007669"/>
    <property type="project" value="UniProtKB-UniRule"/>
</dbReference>
<feature type="binding site" description="axial binding residue" evidence="9">
    <location>
        <position position="42"/>
    </location>
    <ligand>
        <name>heme b</name>
        <dbReference type="ChEBI" id="CHEBI:60344"/>
        <label>bD</label>
    </ligand>
    <ligandPart>
        <name>Fe</name>
        <dbReference type="ChEBI" id="CHEBI:18248"/>
    </ligandPart>
</feature>
<dbReference type="GO" id="GO:0046872">
    <property type="term" value="F:metal ion binding"/>
    <property type="evidence" value="ECO:0007669"/>
    <property type="project" value="UniProtKB-UniRule"/>
</dbReference>
<organism evidence="11">
    <name type="scientific">Campylobacter sp. CCS1377</name>
    <dbReference type="NCBI Taxonomy" id="3158229"/>
    <lineage>
        <taxon>Bacteria</taxon>
        <taxon>Pseudomonadati</taxon>
        <taxon>Campylobacterota</taxon>
        <taxon>Epsilonproteobacteria</taxon>
        <taxon>Campylobacterales</taxon>
        <taxon>Campylobacteraceae</taxon>
        <taxon>Campylobacter</taxon>
    </lineage>
</organism>
<dbReference type="PIRSF" id="PIRSF000177">
    <property type="entry name" value="Fumar_rd_cyt_b"/>
    <property type="match status" value="1"/>
</dbReference>
<feature type="transmembrane region" description="Helical" evidence="10">
    <location>
        <begin position="73"/>
        <end position="95"/>
    </location>
</feature>
<dbReference type="InterPro" id="IPR034804">
    <property type="entry name" value="SQR/QFR_C/D"/>
</dbReference>
<dbReference type="EMBL" id="CP155620">
    <property type="protein sequence ID" value="XBJ29777.1"/>
    <property type="molecule type" value="Genomic_DNA"/>
</dbReference>
<evidence type="ECO:0000256" key="10">
    <source>
        <dbReference type="SAM" id="Phobius"/>
    </source>
</evidence>
<protein>
    <recommendedName>
        <fullName evidence="8">Fumarate reductase cytochrome b subunit</fullName>
    </recommendedName>
</protein>
<evidence type="ECO:0000256" key="8">
    <source>
        <dbReference type="PIRNR" id="PIRNR000177"/>
    </source>
</evidence>
<keyword evidence="8" id="KW-0813">Transport</keyword>
<keyword evidence="8" id="KW-1003">Cell membrane</keyword>
<comment type="subcellular location">
    <subcellularLocation>
        <location evidence="8">Cell inner membrane</location>
    </subcellularLocation>
    <subcellularLocation>
        <location evidence="1">Membrane</location>
    </subcellularLocation>
</comment>
<evidence type="ECO:0000256" key="6">
    <source>
        <dbReference type="ARBA" id="ARBA00023004"/>
    </source>
</evidence>
<keyword evidence="4 8" id="KW-0479">Metal-binding</keyword>
<feature type="transmembrane region" description="Helical" evidence="10">
    <location>
        <begin position="211"/>
        <end position="231"/>
    </location>
</feature>
<evidence type="ECO:0000256" key="3">
    <source>
        <dbReference type="ARBA" id="ARBA00022692"/>
    </source>
</evidence>
<feature type="binding site" description="axial binding residue" evidence="9">
    <location>
        <position position="181"/>
    </location>
    <ligand>
        <name>heme b</name>
        <dbReference type="ChEBI" id="CHEBI:60344"/>
        <label>bD</label>
    </ligand>
    <ligandPart>
        <name>Fe</name>
        <dbReference type="ChEBI" id="CHEBI:18248"/>
    </ligandPart>
</feature>
<feature type="transmembrane region" description="Helical" evidence="10">
    <location>
        <begin position="168"/>
        <end position="190"/>
    </location>
</feature>
<keyword evidence="6 8" id="KW-0408">Iron</keyword>
<proteinExistence type="predicted"/>
<sequence length="262" mass="30036">MSELIEGYLGKSIEGKKSKMPAKLDFIQSASGLFLGLFMWVHMIFVSTILVSEEFFNSVVHFLELKFVYDNPVMSYITSFLAACVLIIFIVHAGLAMRKFPINFRQFQLLRTHSKTMKHGDTSLWWVQAFTGFVMFFLGSAHLIFIITNADKISGDMSGERVVSHFMWLFYVVLLICVELHGSIGLYRLCVKWGWFEGKNAKESRKKLKTAKWVISVFFLVLGVLSLAAFAKIGYENYQNQQNQTTAMIKNYNGASYEYTIQ</sequence>
<keyword evidence="3 10" id="KW-0812">Transmembrane</keyword>
<dbReference type="NCBIfam" id="NF010072">
    <property type="entry name" value="PRK13553.1"/>
    <property type="match status" value="1"/>
</dbReference>
<evidence type="ECO:0000256" key="9">
    <source>
        <dbReference type="PIRSR" id="PIRSR000177-1"/>
    </source>
</evidence>
<dbReference type="Gene3D" id="1.20.1300.10">
    <property type="entry name" value="Fumarate reductase/succinate dehydrogenase, transmembrane subunit"/>
    <property type="match status" value="1"/>
</dbReference>
<keyword evidence="2 8" id="KW-0349">Heme</keyword>
<evidence type="ECO:0000313" key="11">
    <source>
        <dbReference type="EMBL" id="XBJ29777.1"/>
    </source>
</evidence>
<keyword evidence="8" id="KW-0816">Tricarboxylic acid cycle</keyword>
<dbReference type="GO" id="GO:0005886">
    <property type="term" value="C:plasma membrane"/>
    <property type="evidence" value="ECO:0007669"/>
    <property type="project" value="UniProtKB-SubCell"/>
</dbReference>
<dbReference type="InterPro" id="IPR004224">
    <property type="entry name" value="Fum_red_B_TM"/>
</dbReference>